<comment type="similarity">
    <text evidence="1">Belongs to the NDK family.</text>
</comment>
<keyword evidence="4" id="KW-1185">Reference proteome</keyword>
<evidence type="ECO:0000313" key="4">
    <source>
        <dbReference type="Proteomes" id="UP001474421"/>
    </source>
</evidence>
<dbReference type="SUPFAM" id="SSF54919">
    <property type="entry name" value="Nucleoside diphosphate kinase, NDK"/>
    <property type="match status" value="1"/>
</dbReference>
<comment type="caution">
    <text evidence="1">Lacks conserved residue(s) required for the propagation of feature annotation.</text>
</comment>
<dbReference type="PANTHER" id="PTHR15440">
    <property type="entry name" value="XRP2 PROTEIN"/>
    <property type="match status" value="1"/>
</dbReference>
<organism evidence="3 4">
    <name type="scientific">Crotalus adamanteus</name>
    <name type="common">Eastern diamondback rattlesnake</name>
    <dbReference type="NCBI Taxonomy" id="8729"/>
    <lineage>
        <taxon>Eukaryota</taxon>
        <taxon>Metazoa</taxon>
        <taxon>Chordata</taxon>
        <taxon>Craniata</taxon>
        <taxon>Vertebrata</taxon>
        <taxon>Euteleostomi</taxon>
        <taxon>Lepidosauria</taxon>
        <taxon>Squamata</taxon>
        <taxon>Bifurcata</taxon>
        <taxon>Unidentata</taxon>
        <taxon>Episquamata</taxon>
        <taxon>Toxicofera</taxon>
        <taxon>Serpentes</taxon>
        <taxon>Colubroidea</taxon>
        <taxon>Viperidae</taxon>
        <taxon>Crotalinae</taxon>
        <taxon>Crotalus</taxon>
    </lineage>
</organism>
<dbReference type="InterPro" id="IPR036850">
    <property type="entry name" value="NDK-like_dom_sf"/>
</dbReference>
<dbReference type="GO" id="GO:1990075">
    <property type="term" value="C:periciliary membrane compartment"/>
    <property type="evidence" value="ECO:0007669"/>
    <property type="project" value="TreeGrafter"/>
</dbReference>
<dbReference type="GO" id="GO:0006892">
    <property type="term" value="P:post-Golgi vesicle-mediated transport"/>
    <property type="evidence" value="ECO:0007669"/>
    <property type="project" value="TreeGrafter"/>
</dbReference>
<dbReference type="PANTHER" id="PTHR15440:SF0">
    <property type="entry name" value="PROTEIN XRP2"/>
    <property type="match status" value="1"/>
</dbReference>
<accession>A0AAW1BJ66</accession>
<dbReference type="GO" id="GO:0005096">
    <property type="term" value="F:GTPase activator activity"/>
    <property type="evidence" value="ECO:0007669"/>
    <property type="project" value="InterPro"/>
</dbReference>
<feature type="region of interest" description="Disordered" evidence="2">
    <location>
        <begin position="71"/>
        <end position="107"/>
    </location>
</feature>
<dbReference type="Proteomes" id="UP001474421">
    <property type="component" value="Unassembled WGS sequence"/>
</dbReference>
<feature type="compositionally biased region" description="Basic and acidic residues" evidence="2">
    <location>
        <begin position="320"/>
        <end position="337"/>
    </location>
</feature>
<evidence type="ECO:0000256" key="1">
    <source>
        <dbReference type="PROSITE-ProRule" id="PRU00706"/>
    </source>
</evidence>
<evidence type="ECO:0000256" key="2">
    <source>
        <dbReference type="SAM" id="MobiDB-lite"/>
    </source>
</evidence>
<sequence>MIFKKKQYVSKRAQHGDNALLFLRTIPGFQTRDSRRAAGPTSCFVISQRARLTESFHTMLIGRNAGKGGAAVAMGDGRKQAKEAKAGAETGDRNGSLSAEADKQPQYSWDQRAKIDPKDYMFSGLKNETVGRLPGKVAGQQFVIQDLVFFAGDYTTANARKLIDEMTGKGFWLLQTKEVSMKADDAQRVFQQRASEFIPLLDKGPVVALELNGDGSLAACQDIVVNVFSGAKVFVSEDKLSASREIDSFYNFADMQMGMCQAARPSPTARQELNRRRCRQGGREGKGKRRSLRGGGGGGSSSVNNTIGLLYRRLACQEGEYKDKGPLPPEHEEREGKQAACCRALVRTGRPGGSAADTKERRHR</sequence>
<feature type="region of interest" description="Disordered" evidence="2">
    <location>
        <begin position="320"/>
        <end position="339"/>
    </location>
</feature>
<feature type="region of interest" description="Disordered" evidence="2">
    <location>
        <begin position="263"/>
        <end position="304"/>
    </location>
</feature>
<dbReference type="Gene3D" id="3.30.70.141">
    <property type="entry name" value="Nucleoside diphosphate kinase-like domain"/>
    <property type="match status" value="1"/>
</dbReference>
<dbReference type="EMBL" id="JAOTOJ010000004">
    <property type="protein sequence ID" value="KAK9401886.1"/>
    <property type="molecule type" value="Genomic_DNA"/>
</dbReference>
<feature type="compositionally biased region" description="Basic residues" evidence="2">
    <location>
        <begin position="276"/>
        <end position="292"/>
    </location>
</feature>
<dbReference type="InterPro" id="IPR039093">
    <property type="entry name" value="XRP2"/>
</dbReference>
<dbReference type="GO" id="GO:0005929">
    <property type="term" value="C:cilium"/>
    <property type="evidence" value="ECO:0007669"/>
    <property type="project" value="TreeGrafter"/>
</dbReference>
<feature type="compositionally biased region" description="Basic and acidic residues" evidence="2">
    <location>
        <begin position="76"/>
        <end position="92"/>
    </location>
</feature>
<dbReference type="AlphaFoldDB" id="A0AAW1BJ66"/>
<protein>
    <submittedName>
        <fullName evidence="3">Protein XRP2</fullName>
    </submittedName>
</protein>
<reference evidence="3 4" key="1">
    <citation type="journal article" date="2024" name="Proc. Natl. Acad. Sci. U.S.A.">
        <title>The genetic regulatory architecture and epigenomic basis for age-related changes in rattlesnake venom.</title>
        <authorList>
            <person name="Hogan M.P."/>
            <person name="Holding M.L."/>
            <person name="Nystrom G.S."/>
            <person name="Colston T.J."/>
            <person name="Bartlett D.A."/>
            <person name="Mason A.J."/>
            <person name="Ellsworth S.A."/>
            <person name="Rautsaw R.M."/>
            <person name="Lawrence K.C."/>
            <person name="Strickland J.L."/>
            <person name="He B."/>
            <person name="Fraser P."/>
            <person name="Margres M.J."/>
            <person name="Gilbert D.M."/>
            <person name="Gibbs H.L."/>
            <person name="Parkinson C.L."/>
            <person name="Rokyta D.R."/>
        </authorList>
    </citation>
    <scope>NUCLEOTIDE SEQUENCE [LARGE SCALE GENOMIC DNA]</scope>
    <source>
        <strain evidence="3">DRR0105</strain>
    </source>
</reference>
<dbReference type="PROSITE" id="PS51374">
    <property type="entry name" value="NDPK_LIKE"/>
    <property type="match status" value="1"/>
</dbReference>
<gene>
    <name evidence="3" type="ORF">NXF25_010242</name>
</gene>
<evidence type="ECO:0000313" key="3">
    <source>
        <dbReference type="EMBL" id="KAK9401886.1"/>
    </source>
</evidence>
<comment type="caution">
    <text evidence="3">The sequence shown here is derived from an EMBL/GenBank/DDBJ whole genome shotgun (WGS) entry which is preliminary data.</text>
</comment>
<proteinExistence type="inferred from homology"/>
<name>A0AAW1BJ66_CROAD</name>